<evidence type="ECO:0000256" key="3">
    <source>
        <dbReference type="ARBA" id="ARBA00022618"/>
    </source>
</evidence>
<dbReference type="Gene3D" id="1.10.418.10">
    <property type="entry name" value="Calponin-like domain"/>
    <property type="match status" value="1"/>
</dbReference>
<dbReference type="FunFam" id="1.10.418.10:FF:000028">
    <property type="entry name" value="RP/EB family microtubule-associated protein"/>
    <property type="match status" value="1"/>
</dbReference>
<dbReference type="Proteomes" id="UP001465755">
    <property type="component" value="Unassembled WGS sequence"/>
</dbReference>
<keyword evidence="5" id="KW-0498">Mitosis</keyword>
<dbReference type="InterPro" id="IPR027328">
    <property type="entry name" value="MAPRE"/>
</dbReference>
<feature type="compositionally biased region" description="Polar residues" evidence="10">
    <location>
        <begin position="178"/>
        <end position="189"/>
    </location>
</feature>
<evidence type="ECO:0008006" key="15">
    <source>
        <dbReference type="Google" id="ProtNLM"/>
    </source>
</evidence>
<dbReference type="InterPro" id="IPR001715">
    <property type="entry name" value="CH_dom"/>
</dbReference>
<keyword evidence="2" id="KW-0963">Cytoplasm</keyword>
<gene>
    <name evidence="13" type="ORF">WJX73_000150</name>
</gene>
<dbReference type="GO" id="GO:0009524">
    <property type="term" value="C:phragmoplast"/>
    <property type="evidence" value="ECO:0007669"/>
    <property type="project" value="UniProtKB-SubCell"/>
</dbReference>
<dbReference type="SUPFAM" id="SSF47576">
    <property type="entry name" value="Calponin-homology domain, CH-domain"/>
    <property type="match status" value="1"/>
</dbReference>
<sequence length="275" mass="29975">MSSADGTYFVSKTELLQWLNSTLDLDLTKIEQTASGAVACQLLDAMSPGSVALSKVDFNAVNDYDCINNYKILQAGFSKLNINKPIEVHKLIKARPLDNIEFMQWFKKFFDDRTGGEVLSYDPAARRAASKTGDIKGSKAAGKRTAGSVGVGGSTPLSSRPSASTSAPRRPVEKQLSRGLSSRASTVSDSGVAELSEQVAEMKLKVDNTERERDFYFDKLRDIELLCQMQGLKEVPVVKFFERILYAADDVEAKGVMLEVQNLYSAEASANGHGA</sequence>
<keyword evidence="14" id="KW-1185">Reference proteome</keyword>
<dbReference type="InterPro" id="IPR036133">
    <property type="entry name" value="EB1_C_sf"/>
</dbReference>
<dbReference type="PANTHER" id="PTHR10623">
    <property type="entry name" value="MICROTUBULE-ASSOCIATED PROTEIN RP/EB FAMILY MEMBER"/>
    <property type="match status" value="1"/>
</dbReference>
<feature type="domain" description="EB1 C-terminal" evidence="12">
    <location>
        <begin position="184"/>
        <end position="254"/>
    </location>
</feature>
<evidence type="ECO:0000259" key="12">
    <source>
        <dbReference type="PROSITE" id="PS51230"/>
    </source>
</evidence>
<dbReference type="Pfam" id="PF00307">
    <property type="entry name" value="CH"/>
    <property type="match status" value="1"/>
</dbReference>
<evidence type="ECO:0000313" key="13">
    <source>
        <dbReference type="EMBL" id="KAK9807310.1"/>
    </source>
</evidence>
<dbReference type="InterPro" id="IPR036872">
    <property type="entry name" value="CH_dom_sf"/>
</dbReference>
<keyword evidence="6" id="KW-0206">Cytoskeleton</keyword>
<dbReference type="GO" id="GO:0051301">
    <property type="term" value="P:cell division"/>
    <property type="evidence" value="ECO:0007669"/>
    <property type="project" value="UniProtKB-KW"/>
</dbReference>
<dbReference type="InterPro" id="IPR004953">
    <property type="entry name" value="EB1_C"/>
</dbReference>
<keyword evidence="4 9" id="KW-0493">Microtubule</keyword>
<organism evidence="13 14">
    <name type="scientific">Symbiochloris irregularis</name>
    <dbReference type="NCBI Taxonomy" id="706552"/>
    <lineage>
        <taxon>Eukaryota</taxon>
        <taxon>Viridiplantae</taxon>
        <taxon>Chlorophyta</taxon>
        <taxon>core chlorophytes</taxon>
        <taxon>Trebouxiophyceae</taxon>
        <taxon>Trebouxiales</taxon>
        <taxon>Trebouxiaceae</taxon>
        <taxon>Symbiochloris</taxon>
    </lineage>
</organism>
<comment type="subcellular location">
    <subcellularLocation>
        <location evidence="8">Cytoplasm</location>
        <location evidence="8">Cytoskeleton</location>
        <location evidence="8">Phragmoplast</location>
    </subcellularLocation>
</comment>
<evidence type="ECO:0000256" key="8">
    <source>
        <dbReference type="ARBA" id="ARBA00060413"/>
    </source>
</evidence>
<dbReference type="GO" id="GO:0008017">
    <property type="term" value="F:microtubule binding"/>
    <property type="evidence" value="ECO:0007669"/>
    <property type="project" value="InterPro"/>
</dbReference>
<evidence type="ECO:0000256" key="4">
    <source>
        <dbReference type="ARBA" id="ARBA00022701"/>
    </source>
</evidence>
<evidence type="ECO:0000256" key="7">
    <source>
        <dbReference type="ARBA" id="ARBA00023306"/>
    </source>
</evidence>
<accession>A0AAW1PBV3</accession>
<evidence type="ECO:0000256" key="6">
    <source>
        <dbReference type="ARBA" id="ARBA00023212"/>
    </source>
</evidence>
<dbReference type="GO" id="GO:0005874">
    <property type="term" value="C:microtubule"/>
    <property type="evidence" value="ECO:0007669"/>
    <property type="project" value="UniProtKB-KW"/>
</dbReference>
<evidence type="ECO:0000256" key="9">
    <source>
        <dbReference type="PROSITE-ProRule" id="PRU00576"/>
    </source>
</evidence>
<dbReference type="Gene3D" id="1.20.5.1430">
    <property type="match status" value="1"/>
</dbReference>
<dbReference type="SUPFAM" id="SSF140612">
    <property type="entry name" value="EB1 dimerisation domain-like"/>
    <property type="match status" value="1"/>
</dbReference>
<name>A0AAW1PBV3_9CHLO</name>
<evidence type="ECO:0000256" key="1">
    <source>
        <dbReference type="ARBA" id="ARBA00010729"/>
    </source>
</evidence>
<keyword evidence="7" id="KW-0131">Cell cycle</keyword>
<dbReference type="PROSITE" id="PS51230">
    <property type="entry name" value="EB1_C"/>
    <property type="match status" value="1"/>
</dbReference>
<evidence type="ECO:0000256" key="2">
    <source>
        <dbReference type="ARBA" id="ARBA00022490"/>
    </source>
</evidence>
<reference evidence="13 14" key="1">
    <citation type="journal article" date="2024" name="Nat. Commun.">
        <title>Phylogenomics reveals the evolutionary origins of lichenization in chlorophyte algae.</title>
        <authorList>
            <person name="Puginier C."/>
            <person name="Libourel C."/>
            <person name="Otte J."/>
            <person name="Skaloud P."/>
            <person name="Haon M."/>
            <person name="Grisel S."/>
            <person name="Petersen M."/>
            <person name="Berrin J.G."/>
            <person name="Delaux P.M."/>
            <person name="Dal Grande F."/>
            <person name="Keller J."/>
        </authorList>
    </citation>
    <scope>NUCLEOTIDE SEQUENCE [LARGE SCALE GENOMIC DNA]</scope>
    <source>
        <strain evidence="13 14">SAG 2036</strain>
    </source>
</reference>
<evidence type="ECO:0000256" key="5">
    <source>
        <dbReference type="ARBA" id="ARBA00022776"/>
    </source>
</evidence>
<evidence type="ECO:0000313" key="14">
    <source>
        <dbReference type="Proteomes" id="UP001465755"/>
    </source>
</evidence>
<comment type="caution">
    <text evidence="13">The sequence shown here is derived from an EMBL/GenBank/DDBJ whole genome shotgun (WGS) entry which is preliminary data.</text>
</comment>
<feature type="region of interest" description="Disordered" evidence="10">
    <location>
        <begin position="130"/>
        <end position="189"/>
    </location>
</feature>
<dbReference type="Pfam" id="PF03271">
    <property type="entry name" value="EB1"/>
    <property type="match status" value="1"/>
</dbReference>
<dbReference type="PROSITE" id="PS50021">
    <property type="entry name" value="CH"/>
    <property type="match status" value="1"/>
</dbReference>
<protein>
    <recommendedName>
        <fullName evidence="15">Microtubule-associated protein RP/EB family member 1</fullName>
    </recommendedName>
</protein>
<feature type="compositionally biased region" description="Low complexity" evidence="10">
    <location>
        <begin position="154"/>
        <end position="169"/>
    </location>
</feature>
<comment type="similarity">
    <text evidence="1">Belongs to the MAPRE family.</text>
</comment>
<dbReference type="AlphaFoldDB" id="A0AAW1PBV3"/>
<dbReference type="EMBL" id="JALJOQ010000031">
    <property type="protein sequence ID" value="KAK9807310.1"/>
    <property type="molecule type" value="Genomic_DNA"/>
</dbReference>
<keyword evidence="3" id="KW-0132">Cell division</keyword>
<dbReference type="GO" id="GO:0009652">
    <property type="term" value="P:thigmotropism"/>
    <property type="evidence" value="ECO:0007669"/>
    <property type="project" value="UniProtKB-ARBA"/>
</dbReference>
<proteinExistence type="inferred from homology"/>
<evidence type="ECO:0000256" key="10">
    <source>
        <dbReference type="SAM" id="MobiDB-lite"/>
    </source>
</evidence>
<evidence type="ECO:0000259" key="11">
    <source>
        <dbReference type="PROSITE" id="PS50021"/>
    </source>
</evidence>
<feature type="domain" description="Calponin-homology (CH)" evidence="11">
    <location>
        <begin position="9"/>
        <end position="111"/>
    </location>
</feature>